<dbReference type="InterPro" id="IPR041465">
    <property type="entry name" value="SfsA_N"/>
</dbReference>
<dbReference type="AlphaFoldDB" id="A0A8E0TRU6"/>
<dbReference type="GO" id="GO:0003677">
    <property type="term" value="F:DNA binding"/>
    <property type="evidence" value="ECO:0007669"/>
    <property type="project" value="InterPro"/>
</dbReference>
<name>A0A8E0TRU6_9CAUL</name>
<feature type="domain" description="Sugar fermentation stimulation protein C-terminal" evidence="2">
    <location>
        <begin position="83"/>
        <end position="221"/>
    </location>
</feature>
<dbReference type="InterPro" id="IPR040452">
    <property type="entry name" value="SfsA_C"/>
</dbReference>
<evidence type="ECO:0000256" key="1">
    <source>
        <dbReference type="HAMAP-Rule" id="MF_00095"/>
    </source>
</evidence>
<dbReference type="PANTHER" id="PTHR30545">
    <property type="entry name" value="SUGAR FERMENTATION STIMULATION PROTEIN A"/>
    <property type="match status" value="1"/>
</dbReference>
<dbReference type="RefSeq" id="WP_021698132.1">
    <property type="nucleotide sequence ID" value="NZ_BATC01000050.1"/>
</dbReference>
<dbReference type="EMBL" id="BATC01000050">
    <property type="protein sequence ID" value="GAD60038.1"/>
    <property type="molecule type" value="Genomic_DNA"/>
</dbReference>
<evidence type="ECO:0000259" key="2">
    <source>
        <dbReference type="Pfam" id="PF03749"/>
    </source>
</evidence>
<sequence>MIFPAPLERGILIRRYKRFLADVTLEDGTGTTVHVPNSGSMLGMNMPGLPVWLSRSADPKRKLPLTLEMVQLPTGLVGVNTMRPNRLAEAAIGDGVIPGLTGYDVIRREVRYDSDSRIDLLLEHPGRAPAYVEVKNVTLSRAPGLAEFPDCVTARGAKHLGALERVVEAGGRAVMLFIAQRGDCDRFVTADDLDPAYGAALRRAEANGVEVLCYGCHLTPETIRLNRPLGRPGATG</sequence>
<dbReference type="Pfam" id="PF17746">
    <property type="entry name" value="SfsA_N"/>
    <property type="match status" value="1"/>
</dbReference>
<dbReference type="OrthoDB" id="9802365at2"/>
<reference evidence="5" key="1">
    <citation type="journal article" date="2013" name="Genome Announc.">
        <title>Draft Genome Sequence of the Dimorphic Prosthecate Bacterium Brevundimonas abyssalis TAR-001T.</title>
        <authorList>
            <person name="Tsubouchi T."/>
            <person name="Nishi S."/>
            <person name="Usui K."/>
            <person name="Shimane Y."/>
            <person name="Takaki Y."/>
            <person name="Maruyama T."/>
            <person name="Hatada Y."/>
        </authorList>
    </citation>
    <scope>NUCLEOTIDE SEQUENCE [LARGE SCALE GENOMIC DNA]</scope>
    <source>
        <strain evidence="5">TAR-001</strain>
    </source>
</reference>
<dbReference type="HAMAP" id="MF_00095">
    <property type="entry name" value="SfsA"/>
    <property type="match status" value="1"/>
</dbReference>
<organism evidence="4 5">
    <name type="scientific">Brevundimonas abyssalis TAR-001</name>
    <dbReference type="NCBI Taxonomy" id="1391729"/>
    <lineage>
        <taxon>Bacteria</taxon>
        <taxon>Pseudomonadati</taxon>
        <taxon>Pseudomonadota</taxon>
        <taxon>Alphaproteobacteria</taxon>
        <taxon>Caulobacterales</taxon>
        <taxon>Caulobacteraceae</taxon>
        <taxon>Brevundimonas</taxon>
    </lineage>
</organism>
<protein>
    <recommendedName>
        <fullName evidence="1">Sugar fermentation stimulation protein homolog</fullName>
    </recommendedName>
</protein>
<accession>A0A8E0TRU6</accession>
<feature type="domain" description="SfsA N-terminal OB" evidence="3">
    <location>
        <begin position="13"/>
        <end position="79"/>
    </location>
</feature>
<dbReference type="CDD" id="cd22359">
    <property type="entry name" value="SfsA-like_bacterial"/>
    <property type="match status" value="1"/>
</dbReference>
<evidence type="ECO:0000259" key="3">
    <source>
        <dbReference type="Pfam" id="PF17746"/>
    </source>
</evidence>
<evidence type="ECO:0000313" key="4">
    <source>
        <dbReference type="EMBL" id="GAD60038.1"/>
    </source>
</evidence>
<dbReference type="Gene3D" id="3.40.1350.60">
    <property type="match status" value="1"/>
</dbReference>
<evidence type="ECO:0000313" key="5">
    <source>
        <dbReference type="Proteomes" id="UP000016569"/>
    </source>
</evidence>
<dbReference type="PANTHER" id="PTHR30545:SF2">
    <property type="entry name" value="SUGAR FERMENTATION STIMULATION PROTEIN A"/>
    <property type="match status" value="1"/>
</dbReference>
<comment type="caution">
    <text evidence="4">The sequence shown here is derived from an EMBL/GenBank/DDBJ whole genome shotgun (WGS) entry which is preliminary data.</text>
</comment>
<dbReference type="Proteomes" id="UP000016569">
    <property type="component" value="Unassembled WGS sequence"/>
</dbReference>
<proteinExistence type="inferred from homology"/>
<dbReference type="Gene3D" id="2.40.50.580">
    <property type="match status" value="1"/>
</dbReference>
<comment type="similarity">
    <text evidence="1">Belongs to the SfsA family.</text>
</comment>
<keyword evidence="5" id="KW-1185">Reference proteome</keyword>
<dbReference type="NCBIfam" id="TIGR00230">
    <property type="entry name" value="sfsA"/>
    <property type="match status" value="1"/>
</dbReference>
<dbReference type="Pfam" id="PF03749">
    <property type="entry name" value="SfsA"/>
    <property type="match status" value="1"/>
</dbReference>
<dbReference type="InterPro" id="IPR005224">
    <property type="entry name" value="SfsA"/>
</dbReference>
<gene>
    <name evidence="1" type="primary">sfsA</name>
    <name evidence="4" type="ORF">MBEBAB_2288</name>
</gene>